<dbReference type="Pfam" id="PF19040">
    <property type="entry name" value="SGNH"/>
    <property type="match status" value="1"/>
</dbReference>
<gene>
    <name evidence="5" type="ORF">ACFO7V_08785</name>
</gene>
<dbReference type="EC" id="2.3.1.-" evidence="5"/>
<feature type="transmembrane region" description="Helical" evidence="2">
    <location>
        <begin position="274"/>
        <end position="294"/>
    </location>
</feature>
<feature type="transmembrane region" description="Helical" evidence="2">
    <location>
        <begin position="315"/>
        <end position="333"/>
    </location>
</feature>
<evidence type="ECO:0000256" key="2">
    <source>
        <dbReference type="SAM" id="Phobius"/>
    </source>
</evidence>
<sequence length="713" mass="79015">MSVTLEYSSPSKPENHPKKRENGFRGDIQGLRAIAVGLVVLYHFWPNRLPGGFIGVDVFFVISGFLITSHLISKPPRRLADVGTFWMRRVKRLLPASFLVIFVSVLGIWAFAPETVWQDWGLQAIAATFYFQNWFLAINKVDYMAEADAPSPFQHFWSLSVEEQFYFFWPIAIGLLVLVAQLKRLSVKNVALTAVGTVFVLSLTFSIYQTEADSGVSYFSTFTRIWEFAAGALVASLGVRIYAAKTDLVSLIAAWGGLFALLFSAFTFQGEMAFPGYIALLPVLGTALIILANSQHKYSPSRLLRLKFVRFVGDTSYAIYLWHWPLLILIPYMVSDFKWPQKILTLALTLAISVLTQKLVELKFRNFITTSHLLTAPRFLVAGSLVVAIVSGSFYVVSTSRIEQARDIQGSMNQVIDAVGAECFGANALKNDCESKDLRADTYETVVPAPVVAKDDQPDVYEDNCFSNQGTDFQERPVCTYGDGPTKVALVGNSHAGHWLPTLQKLAEENNWTIDTYVATRCAVMGEAQEFDAKAEVKGCADLGDWVTSEIEKNDYELVISSNRQSRPVVGFDLDSSTAPAEKAYEELLSDWADTGTKVAVLRDTPWPGYTMDSIPDCIAENPDAVKKCSGNKDKWIPVDPQAKAVDALDNPNIVKADMNDQFCDDKTCYGVVGGIVAYWDHSHMTATYAESLSDTLAQRLNKKLGANDIFSG</sequence>
<feature type="transmembrane region" description="Helical" evidence="2">
    <location>
        <begin position="165"/>
        <end position="182"/>
    </location>
</feature>
<keyword evidence="2" id="KW-0472">Membrane</keyword>
<keyword evidence="6" id="KW-1185">Reference proteome</keyword>
<evidence type="ECO:0000259" key="3">
    <source>
        <dbReference type="Pfam" id="PF01757"/>
    </source>
</evidence>
<feature type="transmembrane region" description="Helical" evidence="2">
    <location>
        <begin position="93"/>
        <end position="112"/>
    </location>
</feature>
<feature type="region of interest" description="Disordered" evidence="1">
    <location>
        <begin position="1"/>
        <end position="24"/>
    </location>
</feature>
<dbReference type="InterPro" id="IPR050879">
    <property type="entry name" value="Acyltransferase_3"/>
</dbReference>
<organism evidence="5 6">
    <name type="scientific">Glutamicibacter bergerei</name>
    <dbReference type="NCBI Taxonomy" id="256702"/>
    <lineage>
        <taxon>Bacteria</taxon>
        <taxon>Bacillati</taxon>
        <taxon>Actinomycetota</taxon>
        <taxon>Actinomycetes</taxon>
        <taxon>Micrococcales</taxon>
        <taxon>Micrococcaceae</taxon>
        <taxon>Glutamicibacter</taxon>
    </lineage>
</organism>
<name>A0ABV9MNH5_9MICC</name>
<dbReference type="PANTHER" id="PTHR23028:SF53">
    <property type="entry name" value="ACYL_TRANSF_3 DOMAIN-CONTAINING PROTEIN"/>
    <property type="match status" value="1"/>
</dbReference>
<keyword evidence="2" id="KW-1133">Transmembrane helix</keyword>
<dbReference type="PANTHER" id="PTHR23028">
    <property type="entry name" value="ACETYLTRANSFERASE"/>
    <property type="match status" value="1"/>
</dbReference>
<accession>A0ABV9MNH5</accession>
<feature type="transmembrane region" description="Helical" evidence="2">
    <location>
        <begin position="51"/>
        <end position="72"/>
    </location>
</feature>
<keyword evidence="5" id="KW-0012">Acyltransferase</keyword>
<feature type="compositionally biased region" description="Polar residues" evidence="1">
    <location>
        <begin position="1"/>
        <end position="12"/>
    </location>
</feature>
<comment type="caution">
    <text evidence="5">The sequence shown here is derived from an EMBL/GenBank/DDBJ whole genome shotgun (WGS) entry which is preliminary data.</text>
</comment>
<feature type="domain" description="SGNH" evidence="4">
    <location>
        <begin position="469"/>
        <end position="698"/>
    </location>
</feature>
<protein>
    <submittedName>
        <fullName evidence="5">Acyltransferase family protein</fullName>
        <ecNumber evidence="5">2.3.1.-</ecNumber>
    </submittedName>
</protein>
<feature type="transmembrane region" description="Helical" evidence="2">
    <location>
        <begin position="189"/>
        <end position="209"/>
    </location>
</feature>
<dbReference type="Proteomes" id="UP001595884">
    <property type="component" value="Unassembled WGS sequence"/>
</dbReference>
<feature type="transmembrane region" description="Helical" evidence="2">
    <location>
        <begin position="221"/>
        <end position="241"/>
    </location>
</feature>
<evidence type="ECO:0000256" key="1">
    <source>
        <dbReference type="SAM" id="MobiDB-lite"/>
    </source>
</evidence>
<feature type="domain" description="Acyltransferase 3" evidence="3">
    <location>
        <begin position="27"/>
        <end position="356"/>
    </location>
</feature>
<dbReference type="EMBL" id="JBHSHE010000037">
    <property type="protein sequence ID" value="MFC4716233.1"/>
    <property type="molecule type" value="Genomic_DNA"/>
</dbReference>
<feature type="transmembrane region" description="Helical" evidence="2">
    <location>
        <begin position="339"/>
        <end position="356"/>
    </location>
</feature>
<dbReference type="GO" id="GO:0016746">
    <property type="term" value="F:acyltransferase activity"/>
    <property type="evidence" value="ECO:0007669"/>
    <property type="project" value="UniProtKB-KW"/>
</dbReference>
<reference evidence="6" key="1">
    <citation type="journal article" date="2019" name="Int. J. Syst. Evol. Microbiol.">
        <title>The Global Catalogue of Microorganisms (GCM) 10K type strain sequencing project: providing services to taxonomists for standard genome sequencing and annotation.</title>
        <authorList>
            <consortium name="The Broad Institute Genomics Platform"/>
            <consortium name="The Broad Institute Genome Sequencing Center for Infectious Disease"/>
            <person name="Wu L."/>
            <person name="Ma J."/>
        </authorList>
    </citation>
    <scope>NUCLEOTIDE SEQUENCE [LARGE SCALE GENOMIC DNA]</scope>
    <source>
        <strain evidence="6">CGMCC 1.12849</strain>
    </source>
</reference>
<dbReference type="InterPro" id="IPR043968">
    <property type="entry name" value="SGNH"/>
</dbReference>
<feature type="transmembrane region" description="Helical" evidence="2">
    <location>
        <begin position="377"/>
        <end position="397"/>
    </location>
</feature>
<dbReference type="InterPro" id="IPR002656">
    <property type="entry name" value="Acyl_transf_3_dom"/>
</dbReference>
<keyword evidence="2" id="KW-0812">Transmembrane</keyword>
<proteinExistence type="predicted"/>
<feature type="transmembrane region" description="Helical" evidence="2">
    <location>
        <begin position="248"/>
        <end position="268"/>
    </location>
</feature>
<feature type="compositionally biased region" description="Basic and acidic residues" evidence="1">
    <location>
        <begin position="13"/>
        <end position="24"/>
    </location>
</feature>
<evidence type="ECO:0000313" key="6">
    <source>
        <dbReference type="Proteomes" id="UP001595884"/>
    </source>
</evidence>
<evidence type="ECO:0000259" key="4">
    <source>
        <dbReference type="Pfam" id="PF19040"/>
    </source>
</evidence>
<dbReference type="Pfam" id="PF01757">
    <property type="entry name" value="Acyl_transf_3"/>
    <property type="match status" value="1"/>
</dbReference>
<evidence type="ECO:0000313" key="5">
    <source>
        <dbReference type="EMBL" id="MFC4716233.1"/>
    </source>
</evidence>
<feature type="transmembrane region" description="Helical" evidence="2">
    <location>
        <begin position="28"/>
        <end position="45"/>
    </location>
</feature>
<keyword evidence="5" id="KW-0808">Transferase</keyword>
<dbReference type="RefSeq" id="WP_346060114.1">
    <property type="nucleotide sequence ID" value="NZ_BAAAVQ010000073.1"/>
</dbReference>